<feature type="compositionally biased region" description="Pro residues" evidence="3">
    <location>
        <begin position="439"/>
        <end position="450"/>
    </location>
</feature>
<evidence type="ECO:0000256" key="2">
    <source>
        <dbReference type="ARBA" id="ARBA00022737"/>
    </source>
</evidence>
<name>A0AAN7TFP5_9PEZI</name>
<dbReference type="PANTHER" id="PTHR19857">
    <property type="entry name" value="MITOCHONDRIAL DIVISION PROTEIN 1-RELATED"/>
    <property type="match status" value="1"/>
</dbReference>
<dbReference type="InterPro" id="IPR011047">
    <property type="entry name" value="Quinoprotein_ADH-like_sf"/>
</dbReference>
<organism evidence="4 5">
    <name type="scientific">Meristemomyces frigidus</name>
    <dbReference type="NCBI Taxonomy" id="1508187"/>
    <lineage>
        <taxon>Eukaryota</taxon>
        <taxon>Fungi</taxon>
        <taxon>Dikarya</taxon>
        <taxon>Ascomycota</taxon>
        <taxon>Pezizomycotina</taxon>
        <taxon>Dothideomycetes</taxon>
        <taxon>Dothideomycetidae</taxon>
        <taxon>Mycosphaerellales</taxon>
        <taxon>Teratosphaeriaceae</taxon>
        <taxon>Meristemomyces</taxon>
    </lineage>
</organism>
<dbReference type="Proteomes" id="UP001310890">
    <property type="component" value="Unassembled WGS sequence"/>
</dbReference>
<dbReference type="SMART" id="SM00320">
    <property type="entry name" value="WD40"/>
    <property type="match status" value="2"/>
</dbReference>
<evidence type="ECO:0000256" key="1">
    <source>
        <dbReference type="ARBA" id="ARBA00022574"/>
    </source>
</evidence>
<reference evidence="4" key="1">
    <citation type="submission" date="2023-08" db="EMBL/GenBank/DDBJ databases">
        <title>Black Yeasts Isolated from many extreme environments.</title>
        <authorList>
            <person name="Coleine C."/>
            <person name="Stajich J.E."/>
            <person name="Selbmann L."/>
        </authorList>
    </citation>
    <scope>NUCLEOTIDE SEQUENCE</scope>
    <source>
        <strain evidence="4">CCFEE 5401</strain>
    </source>
</reference>
<dbReference type="InterPro" id="IPR001680">
    <property type="entry name" value="WD40_rpt"/>
</dbReference>
<dbReference type="InterPro" id="IPR051179">
    <property type="entry name" value="WD_repeat_multifunction"/>
</dbReference>
<evidence type="ECO:0000313" key="5">
    <source>
        <dbReference type="Proteomes" id="UP001310890"/>
    </source>
</evidence>
<dbReference type="Gene3D" id="2.130.10.10">
    <property type="entry name" value="YVTN repeat-like/Quinoprotein amine dehydrogenase"/>
    <property type="match status" value="2"/>
</dbReference>
<feature type="region of interest" description="Disordered" evidence="3">
    <location>
        <begin position="367"/>
        <end position="636"/>
    </location>
</feature>
<comment type="caution">
    <text evidence="4">The sequence shown here is derived from an EMBL/GenBank/DDBJ whole genome shotgun (WGS) entry which is preliminary data.</text>
</comment>
<feature type="compositionally biased region" description="Low complexity" evidence="3">
    <location>
        <begin position="422"/>
        <end position="438"/>
    </location>
</feature>
<evidence type="ECO:0000313" key="4">
    <source>
        <dbReference type="EMBL" id="KAK5113663.1"/>
    </source>
</evidence>
<proteinExistence type="predicted"/>
<protein>
    <recommendedName>
        <fullName evidence="6">WD40 repeat-like protein</fullName>
    </recommendedName>
</protein>
<evidence type="ECO:0008006" key="6">
    <source>
        <dbReference type="Google" id="ProtNLM"/>
    </source>
</evidence>
<dbReference type="EMBL" id="JAVRRL010000022">
    <property type="protein sequence ID" value="KAK5113663.1"/>
    <property type="molecule type" value="Genomic_DNA"/>
</dbReference>
<keyword evidence="1" id="KW-0853">WD repeat</keyword>
<keyword evidence="2" id="KW-0677">Repeat</keyword>
<feature type="compositionally biased region" description="Acidic residues" evidence="3">
    <location>
        <begin position="548"/>
        <end position="561"/>
    </location>
</feature>
<accession>A0AAN7TFP5</accession>
<feature type="compositionally biased region" description="Polar residues" evidence="3">
    <location>
        <begin position="461"/>
        <end position="475"/>
    </location>
</feature>
<dbReference type="InterPro" id="IPR015943">
    <property type="entry name" value="WD40/YVTN_repeat-like_dom_sf"/>
</dbReference>
<feature type="compositionally biased region" description="Basic and acidic residues" evidence="3">
    <location>
        <begin position="510"/>
        <end position="525"/>
    </location>
</feature>
<gene>
    <name evidence="4" type="ORF">LTR62_003290</name>
</gene>
<evidence type="ECO:0000256" key="3">
    <source>
        <dbReference type="SAM" id="MobiDB-lite"/>
    </source>
</evidence>
<feature type="compositionally biased region" description="Polar residues" evidence="3">
    <location>
        <begin position="373"/>
        <end position="413"/>
    </location>
</feature>
<sequence>MASTPFSTHHLLVTTPSKVLAISDAGITEIFTSSKAGIVASRYTNNHLAIADGQVVILQDTRRGQDRSWGLSAHDDEIRLLDSTNDGFFLTTKLTHGVLHYNAAVGQAERPLQIHNATPVAMACSRDYVVSASKDPPLVSLKGLRSAESAVILQPRASTTAVLIVSFHPERHHIYLLGFLDGTVAGYNARKGRMDRYDGEFGRTKKAHRDLTGAVFLPGQDPRIVSVGLDGRCRIVDLKSGSTIRVWHAMGPLNCVSVSAEGTIAVGRVDGRVQLYSAVGVLYKAWNIYRNERIIGLEWVYGVVPVGRRQSYAPVTKLDAMPSGLGLPPGLQKDRRFTVHPDEMKPKILKGLATGQKSNRNRAKLGREEALGQKQSLPEVQSSVSTGGTVIRRPSQSNQPMGNQSLKPKTDNATIIIRRPKPILLPNNPFPKSSQDPPDLLPSPAQPLPPTRHKQPRSRITPATFNPSLYSPHRQQQGKKKGESPWHPGNTLEREEAWLTDSVQDSSVGEEIREMEKRSEKGGWKDKRKGSGRGGARKGQSYDGPWVDTDDSEEDDEEEKEVEGNTVASKTFKPDSNAVRALFPRTSSLSPSKRRGRAGVVDQRRGGGRGGGRAQRQKQRKDEEGHGAAAAENEGEIGRLIAGLEEDYKWLGVRIAEIRERLLV</sequence>
<dbReference type="AlphaFoldDB" id="A0AAN7TFP5"/>
<dbReference type="SUPFAM" id="SSF50998">
    <property type="entry name" value="Quinoprotein alcohol dehydrogenase-like"/>
    <property type="match status" value="1"/>
</dbReference>